<dbReference type="Proteomes" id="UP000504618">
    <property type="component" value="Unplaced"/>
</dbReference>
<evidence type="ECO:0000313" key="1">
    <source>
        <dbReference type="Proteomes" id="UP000504618"/>
    </source>
</evidence>
<evidence type="ECO:0000313" key="2">
    <source>
        <dbReference type="RefSeq" id="XP_024881892.1"/>
    </source>
</evidence>
<sequence>MGYKLNAQKNYNDEYVKAVDRVASIVQMRFTNVWISSDSIFKLTTVGKEHDHLIRVIQKLVDKVIFSGACRDRAWQDTLGGLPLPPRGDDRIKTDRSSVGFELGSQALH</sequence>
<protein>
    <submittedName>
        <fullName evidence="2">Cytochrome P450 4C1-like</fullName>
    </submittedName>
</protein>
<gene>
    <name evidence="2" type="primary">LOC112461055</name>
</gene>
<dbReference type="OrthoDB" id="1470350at2759"/>
<keyword evidence="1" id="KW-1185">Reference proteome</keyword>
<dbReference type="GeneID" id="112461055"/>
<organism evidence="1 2">
    <name type="scientific">Temnothorax curvispinosus</name>
    <dbReference type="NCBI Taxonomy" id="300111"/>
    <lineage>
        <taxon>Eukaryota</taxon>
        <taxon>Metazoa</taxon>
        <taxon>Ecdysozoa</taxon>
        <taxon>Arthropoda</taxon>
        <taxon>Hexapoda</taxon>
        <taxon>Insecta</taxon>
        <taxon>Pterygota</taxon>
        <taxon>Neoptera</taxon>
        <taxon>Endopterygota</taxon>
        <taxon>Hymenoptera</taxon>
        <taxon>Apocrita</taxon>
        <taxon>Aculeata</taxon>
        <taxon>Formicoidea</taxon>
        <taxon>Formicidae</taxon>
        <taxon>Myrmicinae</taxon>
        <taxon>Temnothorax</taxon>
    </lineage>
</organism>
<name>A0A6J1QHR3_9HYME</name>
<reference evidence="2" key="1">
    <citation type="submission" date="2025-08" db="UniProtKB">
        <authorList>
            <consortium name="RefSeq"/>
        </authorList>
    </citation>
    <scope>IDENTIFICATION</scope>
    <source>
        <tissue evidence="2">Whole body</tissue>
    </source>
</reference>
<dbReference type="RefSeq" id="XP_024881892.1">
    <property type="nucleotide sequence ID" value="XM_025026124.1"/>
</dbReference>
<accession>A0A6J1QHR3</accession>
<dbReference type="AlphaFoldDB" id="A0A6J1QHR3"/>
<proteinExistence type="predicted"/>